<accession>X1LT49</accession>
<name>X1LT49_9ZZZZ</name>
<protein>
    <submittedName>
        <fullName evidence="1">Uncharacterized protein</fullName>
    </submittedName>
</protein>
<comment type="caution">
    <text evidence="1">The sequence shown here is derived from an EMBL/GenBank/DDBJ whole genome shotgun (WGS) entry which is preliminary data.</text>
</comment>
<sequence length="60" mass="6953">ADKAGIKVFLKDNLRPLLKTQDITDTNFGRLTSLKVEAIKDAQDLPRQRGWYELRQELPQ</sequence>
<feature type="non-terminal residue" evidence="1">
    <location>
        <position position="1"/>
    </location>
</feature>
<proteinExistence type="predicted"/>
<dbReference type="AlphaFoldDB" id="X1LT49"/>
<organism evidence="1">
    <name type="scientific">marine sediment metagenome</name>
    <dbReference type="NCBI Taxonomy" id="412755"/>
    <lineage>
        <taxon>unclassified sequences</taxon>
        <taxon>metagenomes</taxon>
        <taxon>ecological metagenomes</taxon>
    </lineage>
</organism>
<gene>
    <name evidence="1" type="ORF">S06H3_35349</name>
</gene>
<evidence type="ECO:0000313" key="1">
    <source>
        <dbReference type="EMBL" id="GAI22283.1"/>
    </source>
</evidence>
<reference evidence="1" key="1">
    <citation type="journal article" date="2014" name="Front. Microbiol.">
        <title>High frequency of phylogenetically diverse reductive dehalogenase-homologous genes in deep subseafloor sedimentary metagenomes.</title>
        <authorList>
            <person name="Kawai M."/>
            <person name="Futagami T."/>
            <person name="Toyoda A."/>
            <person name="Takaki Y."/>
            <person name="Nishi S."/>
            <person name="Hori S."/>
            <person name="Arai W."/>
            <person name="Tsubouchi T."/>
            <person name="Morono Y."/>
            <person name="Uchiyama I."/>
            <person name="Ito T."/>
            <person name="Fujiyama A."/>
            <person name="Inagaki F."/>
            <person name="Takami H."/>
        </authorList>
    </citation>
    <scope>NUCLEOTIDE SEQUENCE</scope>
    <source>
        <strain evidence="1">Expedition CK06-06</strain>
    </source>
</reference>
<dbReference type="EMBL" id="BARV01021321">
    <property type="protein sequence ID" value="GAI22283.1"/>
    <property type="molecule type" value="Genomic_DNA"/>
</dbReference>